<comment type="caution">
    <text evidence="3">The sequence shown here is derived from an EMBL/GenBank/DDBJ whole genome shotgun (WGS) entry which is preliminary data.</text>
</comment>
<gene>
    <name evidence="3" type="ORF">LSTR_LSTR002800</name>
</gene>
<dbReference type="SMART" id="SM00014">
    <property type="entry name" value="acidPPc"/>
    <property type="match status" value="1"/>
</dbReference>
<keyword evidence="1" id="KW-1133">Transmembrane helix</keyword>
<keyword evidence="4" id="KW-1185">Reference proteome</keyword>
<dbReference type="CDD" id="cd03391">
    <property type="entry name" value="PAP2_containing_2_like"/>
    <property type="match status" value="1"/>
</dbReference>
<dbReference type="InterPro" id="IPR036938">
    <property type="entry name" value="PAP2/HPO_sf"/>
</dbReference>
<keyword evidence="1" id="KW-0472">Membrane</keyword>
<feature type="transmembrane region" description="Helical" evidence="1">
    <location>
        <begin position="170"/>
        <end position="190"/>
    </location>
</feature>
<dbReference type="Proteomes" id="UP000291343">
    <property type="component" value="Unassembled WGS sequence"/>
</dbReference>
<dbReference type="EMBL" id="QKKF02009244">
    <property type="protein sequence ID" value="RZF45357.1"/>
    <property type="molecule type" value="Genomic_DNA"/>
</dbReference>
<evidence type="ECO:0000313" key="3">
    <source>
        <dbReference type="EMBL" id="RZF45357.1"/>
    </source>
</evidence>
<dbReference type="InParanoid" id="A0A482XI78"/>
<feature type="transmembrane region" description="Helical" evidence="1">
    <location>
        <begin position="46"/>
        <end position="67"/>
    </location>
</feature>
<dbReference type="Pfam" id="PF01569">
    <property type="entry name" value="PAP2"/>
    <property type="match status" value="1"/>
</dbReference>
<evidence type="ECO:0000259" key="2">
    <source>
        <dbReference type="SMART" id="SM00014"/>
    </source>
</evidence>
<dbReference type="PANTHER" id="PTHR14969:SF13">
    <property type="entry name" value="AT30094P"/>
    <property type="match status" value="1"/>
</dbReference>
<dbReference type="PANTHER" id="PTHR14969">
    <property type="entry name" value="SPHINGOSINE-1-PHOSPHATE PHOSPHOHYDROLASE"/>
    <property type="match status" value="1"/>
</dbReference>
<sequence>MMGERKRVPPKPIQKLLKIDAYLTNLFCTIADKFIPLRSLRTHYKVLEISCHGLVWFGCWLASIWILWKPSLFEMQVNFYLGLIIDVVAVAVIKATVRRARPTVNKDDMFMTVGPDKYGFPSGHVSRAVFIACFFTHLYPLSIIFYPPLLAWSVSVSVSRILLRRHHILDVLAGALLGFVESSLLSLLWLSKDSSTWLVSYISDEKIEGGEYHV</sequence>
<evidence type="ECO:0000313" key="4">
    <source>
        <dbReference type="Proteomes" id="UP000291343"/>
    </source>
</evidence>
<keyword evidence="1" id="KW-0812">Transmembrane</keyword>
<accession>A0A482XI78</accession>
<evidence type="ECO:0000256" key="1">
    <source>
        <dbReference type="SAM" id="Phobius"/>
    </source>
</evidence>
<dbReference type="InterPro" id="IPR000326">
    <property type="entry name" value="PAP2/HPO"/>
</dbReference>
<feature type="transmembrane region" description="Helical" evidence="1">
    <location>
        <begin position="79"/>
        <end position="97"/>
    </location>
</feature>
<dbReference type="GO" id="GO:0042392">
    <property type="term" value="F:sphingosine-1-phosphate phosphatase activity"/>
    <property type="evidence" value="ECO:0007669"/>
    <property type="project" value="TreeGrafter"/>
</dbReference>
<feature type="domain" description="Phosphatidic acid phosphatase type 2/haloperoxidase" evidence="2">
    <location>
        <begin position="74"/>
        <end position="186"/>
    </location>
</feature>
<protein>
    <recommendedName>
        <fullName evidence="2">Phosphatidic acid phosphatase type 2/haloperoxidase domain-containing protein</fullName>
    </recommendedName>
</protein>
<dbReference type="SMR" id="A0A482XI78"/>
<dbReference type="SUPFAM" id="SSF48317">
    <property type="entry name" value="Acid phosphatase/Vanadium-dependent haloperoxidase"/>
    <property type="match status" value="1"/>
</dbReference>
<dbReference type="FunCoup" id="A0A482XI78">
    <property type="interactions" value="98"/>
</dbReference>
<dbReference type="STRING" id="195883.A0A482XI78"/>
<dbReference type="AlphaFoldDB" id="A0A482XI78"/>
<dbReference type="OrthoDB" id="10266771at2759"/>
<organism evidence="3 4">
    <name type="scientific">Laodelphax striatellus</name>
    <name type="common">Small brown planthopper</name>
    <name type="synonym">Delphax striatella</name>
    <dbReference type="NCBI Taxonomy" id="195883"/>
    <lineage>
        <taxon>Eukaryota</taxon>
        <taxon>Metazoa</taxon>
        <taxon>Ecdysozoa</taxon>
        <taxon>Arthropoda</taxon>
        <taxon>Hexapoda</taxon>
        <taxon>Insecta</taxon>
        <taxon>Pterygota</taxon>
        <taxon>Neoptera</taxon>
        <taxon>Paraneoptera</taxon>
        <taxon>Hemiptera</taxon>
        <taxon>Auchenorrhyncha</taxon>
        <taxon>Fulgoroidea</taxon>
        <taxon>Delphacidae</taxon>
        <taxon>Criomorphinae</taxon>
        <taxon>Laodelphax</taxon>
    </lineage>
</organism>
<name>A0A482XI78_LAOST</name>
<dbReference type="Gene3D" id="1.20.144.10">
    <property type="entry name" value="Phosphatidic acid phosphatase type 2/haloperoxidase"/>
    <property type="match status" value="1"/>
</dbReference>
<proteinExistence type="predicted"/>
<reference evidence="3 4" key="1">
    <citation type="journal article" date="2017" name="Gigascience">
        <title>Genome sequence of the small brown planthopper, Laodelphax striatellus.</title>
        <authorList>
            <person name="Zhu J."/>
            <person name="Jiang F."/>
            <person name="Wang X."/>
            <person name="Yang P."/>
            <person name="Bao Y."/>
            <person name="Zhao W."/>
            <person name="Wang W."/>
            <person name="Lu H."/>
            <person name="Wang Q."/>
            <person name="Cui N."/>
            <person name="Li J."/>
            <person name="Chen X."/>
            <person name="Luo L."/>
            <person name="Yu J."/>
            <person name="Kang L."/>
            <person name="Cui F."/>
        </authorList>
    </citation>
    <scope>NUCLEOTIDE SEQUENCE [LARGE SCALE GENOMIC DNA]</scope>
    <source>
        <strain evidence="3">Lst14</strain>
    </source>
</reference>